<dbReference type="PANTHER" id="PTHR37841:SF1">
    <property type="entry name" value="DUF3298 DOMAIN-CONTAINING PROTEIN"/>
    <property type="match status" value="1"/>
</dbReference>
<reference evidence="2" key="1">
    <citation type="submission" date="2016-01" db="EMBL/GenBank/DDBJ databases">
        <authorList>
            <person name="Mitreva M."/>
            <person name="Pepin K.H."/>
            <person name="Mihindukulasuriya K.A."/>
            <person name="Fulton R."/>
            <person name="Fronick C."/>
            <person name="O'Laughlin M."/>
            <person name="Miner T."/>
            <person name="Herter B."/>
            <person name="Rosa B.A."/>
            <person name="Cordes M."/>
            <person name="Tomlinson C."/>
            <person name="Wollam A."/>
            <person name="Palsikar V.B."/>
            <person name="Mardis E.R."/>
            <person name="Wilson R.K."/>
        </authorList>
    </citation>
    <scope>NUCLEOTIDE SEQUENCE [LARGE SCALE GENOMIC DNA]</scope>
    <source>
        <strain evidence="2">DNF00896</strain>
    </source>
</reference>
<dbReference type="Pfam" id="PF14903">
    <property type="entry name" value="WG_beta_rep"/>
    <property type="match status" value="3"/>
</dbReference>
<dbReference type="STRING" id="467210.HMPREF1866_00516"/>
<comment type="caution">
    <text evidence="1">The sequence shown here is derived from an EMBL/GenBank/DDBJ whole genome shotgun (WGS) entry which is preliminary data.</text>
</comment>
<accession>A0A133ZYF6</accession>
<protein>
    <recommendedName>
        <fullName evidence="3">WG repeat-containing protein</fullName>
    </recommendedName>
</protein>
<dbReference type="PANTHER" id="PTHR37841">
    <property type="entry name" value="GLR2918 PROTEIN"/>
    <property type="match status" value="1"/>
</dbReference>
<evidence type="ECO:0000313" key="1">
    <source>
        <dbReference type="EMBL" id="KXB60483.1"/>
    </source>
</evidence>
<dbReference type="PATRIC" id="fig|467210.3.peg.508"/>
<evidence type="ECO:0000313" key="2">
    <source>
        <dbReference type="Proteomes" id="UP000070394"/>
    </source>
</evidence>
<name>A0A133ZYF6_9FIRM</name>
<dbReference type="Proteomes" id="UP000070394">
    <property type="component" value="Unassembled WGS sequence"/>
</dbReference>
<gene>
    <name evidence="1" type="ORF">HMPREF1866_00516</name>
</gene>
<dbReference type="OrthoDB" id="1652041at2"/>
<organism evidence="1 2">
    <name type="scientific">Lachnoanaerobaculum saburreum</name>
    <dbReference type="NCBI Taxonomy" id="467210"/>
    <lineage>
        <taxon>Bacteria</taxon>
        <taxon>Bacillati</taxon>
        <taxon>Bacillota</taxon>
        <taxon>Clostridia</taxon>
        <taxon>Lachnospirales</taxon>
        <taxon>Lachnospiraceae</taxon>
        <taxon>Lachnoanaerobaculum</taxon>
    </lineage>
</organism>
<keyword evidence="2" id="KW-1185">Reference proteome</keyword>
<evidence type="ECO:0008006" key="3">
    <source>
        <dbReference type="Google" id="ProtNLM"/>
    </source>
</evidence>
<proteinExistence type="predicted"/>
<dbReference type="AlphaFoldDB" id="A0A133ZYF6"/>
<sequence length="430" mass="48529">MNMKRILAPIIILLLVLGWGNIIGGNAEKYKSYTEHMKNAKTLESKEIYIDAIDQYKKALEYTKNKLPVQEAMLDDYLKLKKYNDFEKQGNAILESYNYPKNVAKKMTDYYIDRKQTVNALKLVNAYLEKNAEDADFLALQGKLRGSCSEVYFGSDDIKMYGNGFYVFVDDNKQGLLKSDGSDKIAAIYDKIYPYGKEPEYAPVCKDNDWYYIDKNGYKKLALDFNVESLGVFGNNLAPYCSEGKYSYIDANAKKASKNTYDFASSFAGKRAAVKNNGKWAIIKSDFSQVTDYIYDDVVLDECGFATAQNVYIAKLDGKYHIFGLDGKVKDGEGFDEAKAFVSDEPTAVKKDGKWGFANKKGEVELMTDYSDVKPFSNGFAAVYDGKKWGYINKNNTVVIDFEFNEAGNFNNSGVAVVRKPGIKFIQLVK</sequence>
<dbReference type="EMBL" id="LSDA01000013">
    <property type="protein sequence ID" value="KXB60483.1"/>
    <property type="molecule type" value="Genomic_DNA"/>
</dbReference>
<dbReference type="SUPFAM" id="SSF69360">
    <property type="entry name" value="Cell wall binding repeat"/>
    <property type="match status" value="1"/>
</dbReference>
<dbReference type="InterPro" id="IPR032774">
    <property type="entry name" value="WG_beta_rep"/>
</dbReference>
<dbReference type="RefSeq" id="WP_060930473.1">
    <property type="nucleotide sequence ID" value="NZ_KQ959776.1"/>
</dbReference>